<feature type="transmembrane region" description="Helical" evidence="1">
    <location>
        <begin position="58"/>
        <end position="77"/>
    </location>
</feature>
<dbReference type="Pfam" id="PF14897">
    <property type="entry name" value="EpsG"/>
    <property type="match status" value="1"/>
</dbReference>
<dbReference type="AlphaFoldDB" id="A0A4U9HIN6"/>
<reference evidence="2 3" key="1">
    <citation type="submission" date="2019-05" db="EMBL/GenBank/DDBJ databases">
        <authorList>
            <consortium name="Pathogen Informatics"/>
        </authorList>
    </citation>
    <scope>NUCLEOTIDE SEQUENCE [LARGE SCALE GENOMIC DNA]</scope>
    <source>
        <strain evidence="2 3">NCTC12971</strain>
    </source>
</reference>
<evidence type="ECO:0008006" key="4">
    <source>
        <dbReference type="Google" id="ProtNLM"/>
    </source>
</evidence>
<dbReference type="Proteomes" id="UP000307968">
    <property type="component" value="Chromosome"/>
</dbReference>
<accession>A0A4U9HIN6</accession>
<name>A0A4U9HIN6_SERRU</name>
<evidence type="ECO:0000313" key="3">
    <source>
        <dbReference type="Proteomes" id="UP000307968"/>
    </source>
</evidence>
<dbReference type="InterPro" id="IPR049458">
    <property type="entry name" value="EpsG-like"/>
</dbReference>
<feature type="transmembrane region" description="Helical" evidence="1">
    <location>
        <begin position="132"/>
        <end position="150"/>
    </location>
</feature>
<dbReference type="GeneID" id="61766282"/>
<keyword evidence="1" id="KW-0812">Transmembrane</keyword>
<keyword evidence="1" id="KW-0472">Membrane</keyword>
<feature type="transmembrane region" description="Helical" evidence="1">
    <location>
        <begin position="309"/>
        <end position="328"/>
    </location>
</feature>
<organism evidence="2 3">
    <name type="scientific">Serratia rubidaea</name>
    <name type="common">Serratia marinorubra</name>
    <dbReference type="NCBI Taxonomy" id="61652"/>
    <lineage>
        <taxon>Bacteria</taxon>
        <taxon>Pseudomonadati</taxon>
        <taxon>Pseudomonadota</taxon>
        <taxon>Gammaproteobacteria</taxon>
        <taxon>Enterobacterales</taxon>
        <taxon>Yersiniaceae</taxon>
        <taxon>Serratia</taxon>
    </lineage>
</organism>
<feature type="transmembrane region" description="Helical" evidence="1">
    <location>
        <begin position="156"/>
        <end position="178"/>
    </location>
</feature>
<keyword evidence="1" id="KW-1133">Transmembrane helix</keyword>
<dbReference type="EMBL" id="LR590463">
    <property type="protein sequence ID" value="VTP63897.1"/>
    <property type="molecule type" value="Genomic_DNA"/>
</dbReference>
<protein>
    <recommendedName>
        <fullName evidence="4">EpsG family protein</fullName>
    </recommendedName>
</protein>
<dbReference type="RefSeq" id="WP_054307650.1">
    <property type="nucleotide sequence ID" value="NZ_CAMIPJ010000001.1"/>
</dbReference>
<feature type="transmembrane region" description="Helical" evidence="1">
    <location>
        <begin position="234"/>
        <end position="254"/>
    </location>
</feature>
<feature type="transmembrane region" description="Helical" evidence="1">
    <location>
        <begin position="366"/>
        <end position="383"/>
    </location>
</feature>
<proteinExistence type="predicted"/>
<sequence>MPNSSAAAAGVPETRFPAAGWLLPPLALALWIAPYITLTACCGLIAAVMLLRQRPSRRLNLAAFLILTLISTVPLATKTLEPRMNDKVSYYLEMQNYSGYSLTEWLAQFSGADFLSHLLFKLSAMLFGSGNAAFAAFFILSFSLLALGVYRLTRVYFVVILFLFCCQYNFQGLYGNLLRQGLALSFLVLATAERRRAPMLLWIILASLSHFSSYLFLPFLLLPARWRTIGTLPALAAFAACYLGGALLMPKLLALAGNDFLATRAEAYVSGSFGNNPLRKIQITLLYIGVVEALYQFSRRCFRHPEHPALQSAYAVRLMFLYTCAIFFATSSFEEVANRYSFNMMIFVLIFIVIICGQLRDAVSRVLLTLLCFSLGVGSYLYINLIGVQQFWYGDLQALLTDSLPTVFAKLQISGAL</sequence>
<feature type="transmembrane region" description="Helical" evidence="1">
    <location>
        <begin position="28"/>
        <end position="51"/>
    </location>
</feature>
<evidence type="ECO:0000256" key="1">
    <source>
        <dbReference type="SAM" id="Phobius"/>
    </source>
</evidence>
<feature type="transmembrane region" description="Helical" evidence="1">
    <location>
        <begin position="199"/>
        <end position="222"/>
    </location>
</feature>
<gene>
    <name evidence="2" type="ORF">NCTC12971_03407</name>
</gene>
<feature type="transmembrane region" description="Helical" evidence="1">
    <location>
        <begin position="340"/>
        <end position="359"/>
    </location>
</feature>
<evidence type="ECO:0000313" key="2">
    <source>
        <dbReference type="EMBL" id="VTP63897.1"/>
    </source>
</evidence>